<proteinExistence type="predicted"/>
<dbReference type="InterPro" id="IPR029063">
    <property type="entry name" value="SAM-dependent_MTases_sf"/>
</dbReference>
<dbReference type="Pfam" id="PF03848">
    <property type="entry name" value="TehB"/>
    <property type="match status" value="1"/>
</dbReference>
<keyword evidence="1" id="KW-0808">Transferase</keyword>
<protein>
    <submittedName>
        <fullName evidence="3">Tellurium resistance protein</fullName>
    </submittedName>
</protein>
<dbReference type="AlphaFoldDB" id="A0A4Q1B3I7"/>
<dbReference type="PANTHER" id="PTHR43861:SF3">
    <property type="entry name" value="PUTATIVE (AFU_ORTHOLOGUE AFUA_2G14390)-RELATED"/>
    <property type="match status" value="1"/>
</dbReference>
<organism evidence="3 4">
    <name type="scientific">Halarcobacter mediterraneus</name>
    <dbReference type="NCBI Taxonomy" id="2023153"/>
    <lineage>
        <taxon>Bacteria</taxon>
        <taxon>Pseudomonadati</taxon>
        <taxon>Campylobacterota</taxon>
        <taxon>Epsilonproteobacteria</taxon>
        <taxon>Campylobacterales</taxon>
        <taxon>Arcobacteraceae</taxon>
        <taxon>Halarcobacter</taxon>
    </lineage>
</organism>
<gene>
    <name evidence="3" type="ORF">CP965_08500</name>
</gene>
<name>A0A4Q1B3I7_9BACT</name>
<evidence type="ECO:0000313" key="4">
    <source>
        <dbReference type="Proteomes" id="UP000289718"/>
    </source>
</evidence>
<dbReference type="CDD" id="cd02440">
    <property type="entry name" value="AdoMet_MTases"/>
    <property type="match status" value="1"/>
</dbReference>
<accession>A0A4Q1B3I7</accession>
<evidence type="ECO:0000256" key="1">
    <source>
        <dbReference type="ARBA" id="ARBA00022679"/>
    </source>
</evidence>
<feature type="domain" description="Tellurite resistance methyltransferase TehB-like" evidence="2">
    <location>
        <begin position="3"/>
        <end position="140"/>
    </location>
</feature>
<evidence type="ECO:0000313" key="3">
    <source>
        <dbReference type="EMBL" id="RXK12608.1"/>
    </source>
</evidence>
<dbReference type="GO" id="GO:0016740">
    <property type="term" value="F:transferase activity"/>
    <property type="evidence" value="ECO:0007669"/>
    <property type="project" value="UniProtKB-KW"/>
</dbReference>
<sequence length="200" mass="22936">MSQQNFWNDKFSVNEYFYGKEANEFIKSCKENFDRSKDVLCLGEGEGRNAVFLAKKGFKVTALDASNIGLSKLQQFAKEHDVDILTKCIDLNHWEVNKKYGSIVSSYLHMHKNDRKRLFENIENALETNGYFIGEFFSTNQLAYNSGGPKDLDLLYSVEDFKESFPSCEKIKVEEVITHLNEGKGHQGEASVIRVILQKK</sequence>
<dbReference type="OrthoDB" id="5298787at2"/>
<dbReference type="Proteomes" id="UP000289718">
    <property type="component" value="Unassembled WGS sequence"/>
</dbReference>
<dbReference type="RefSeq" id="WP_129061666.1">
    <property type="nucleotide sequence ID" value="NZ_NXIE01000003.1"/>
</dbReference>
<evidence type="ECO:0000259" key="2">
    <source>
        <dbReference type="Pfam" id="PF03848"/>
    </source>
</evidence>
<dbReference type="EMBL" id="NXIE01000003">
    <property type="protein sequence ID" value="RXK12608.1"/>
    <property type="molecule type" value="Genomic_DNA"/>
</dbReference>
<keyword evidence="4" id="KW-1185">Reference proteome</keyword>
<comment type="caution">
    <text evidence="3">The sequence shown here is derived from an EMBL/GenBank/DDBJ whole genome shotgun (WGS) entry which is preliminary data.</text>
</comment>
<dbReference type="Gene3D" id="3.40.50.150">
    <property type="entry name" value="Vaccinia Virus protein VP39"/>
    <property type="match status" value="1"/>
</dbReference>
<reference evidence="3 4" key="1">
    <citation type="submission" date="2017-09" db="EMBL/GenBank/DDBJ databases">
        <title>Genomics of the genus Arcobacter.</title>
        <authorList>
            <person name="Perez-Cataluna A."/>
            <person name="Figueras M.J."/>
            <person name="Salas-Masso N."/>
        </authorList>
    </citation>
    <scope>NUCLEOTIDE SEQUENCE [LARGE SCALE GENOMIC DNA]</scope>
    <source>
        <strain evidence="3 4">F156-34</strain>
    </source>
</reference>
<dbReference type="SUPFAM" id="SSF53335">
    <property type="entry name" value="S-adenosyl-L-methionine-dependent methyltransferases"/>
    <property type="match status" value="1"/>
</dbReference>
<dbReference type="PANTHER" id="PTHR43861">
    <property type="entry name" value="TRANS-ACONITATE 2-METHYLTRANSFERASE-RELATED"/>
    <property type="match status" value="1"/>
</dbReference>
<dbReference type="InterPro" id="IPR015985">
    <property type="entry name" value="TehB-like_dom"/>
</dbReference>